<protein>
    <submittedName>
        <fullName evidence="2">Uncharacterized protein</fullName>
    </submittedName>
</protein>
<comment type="caution">
    <text evidence="2">The sequence shown here is derived from an EMBL/GenBank/DDBJ whole genome shotgun (WGS) entry which is preliminary data.</text>
</comment>
<feature type="compositionally biased region" description="Acidic residues" evidence="1">
    <location>
        <begin position="33"/>
        <end position="48"/>
    </location>
</feature>
<feature type="region of interest" description="Disordered" evidence="1">
    <location>
        <begin position="28"/>
        <end position="69"/>
    </location>
</feature>
<keyword evidence="3" id="KW-1185">Reference proteome</keyword>
<feature type="compositionally biased region" description="Low complexity" evidence="1">
    <location>
        <begin position="149"/>
        <end position="161"/>
    </location>
</feature>
<proteinExistence type="predicted"/>
<dbReference type="EMBL" id="JARJCN010000080">
    <property type="protein sequence ID" value="KAJ7076587.1"/>
    <property type="molecule type" value="Genomic_DNA"/>
</dbReference>
<feature type="compositionally biased region" description="Polar residues" evidence="1">
    <location>
        <begin position="172"/>
        <end position="183"/>
    </location>
</feature>
<feature type="compositionally biased region" description="Polar residues" evidence="1">
    <location>
        <begin position="99"/>
        <end position="119"/>
    </location>
</feature>
<evidence type="ECO:0000313" key="3">
    <source>
        <dbReference type="Proteomes" id="UP001222325"/>
    </source>
</evidence>
<sequence>MSSTHVSASFFMRPMRLRSPLSACTTTIAASETDSDSASESDYSDSDSDSGYSFASSATSVASSAPGSTLPTALPKARYLYTGGVTQVVSGGVMLGAPRSTTPKVNAHTIPSSAPTSGRPTPLARRALPTGVFSSTARKPADSYSWRKPAASASRSPAASRKIGPTVKSPAATASSWRRTPSA</sequence>
<feature type="region of interest" description="Disordered" evidence="1">
    <location>
        <begin position="94"/>
        <end position="183"/>
    </location>
</feature>
<reference evidence="2" key="1">
    <citation type="submission" date="2023-03" db="EMBL/GenBank/DDBJ databases">
        <title>Massive genome expansion in bonnet fungi (Mycena s.s.) driven by repeated elements and novel gene families across ecological guilds.</title>
        <authorList>
            <consortium name="Lawrence Berkeley National Laboratory"/>
            <person name="Harder C.B."/>
            <person name="Miyauchi S."/>
            <person name="Viragh M."/>
            <person name="Kuo A."/>
            <person name="Thoen E."/>
            <person name="Andreopoulos B."/>
            <person name="Lu D."/>
            <person name="Skrede I."/>
            <person name="Drula E."/>
            <person name="Henrissat B."/>
            <person name="Morin E."/>
            <person name="Kohler A."/>
            <person name="Barry K."/>
            <person name="LaButti K."/>
            <person name="Morin E."/>
            <person name="Salamov A."/>
            <person name="Lipzen A."/>
            <person name="Mereny Z."/>
            <person name="Hegedus B."/>
            <person name="Baldrian P."/>
            <person name="Stursova M."/>
            <person name="Weitz H."/>
            <person name="Taylor A."/>
            <person name="Grigoriev I.V."/>
            <person name="Nagy L.G."/>
            <person name="Martin F."/>
            <person name="Kauserud H."/>
        </authorList>
    </citation>
    <scope>NUCLEOTIDE SEQUENCE</scope>
    <source>
        <strain evidence="2">CBHHK173m</strain>
    </source>
</reference>
<evidence type="ECO:0000256" key="1">
    <source>
        <dbReference type="SAM" id="MobiDB-lite"/>
    </source>
</evidence>
<gene>
    <name evidence="2" type="ORF">B0H15DRAFT_863794</name>
</gene>
<dbReference type="AlphaFoldDB" id="A0AAD6TW21"/>
<accession>A0AAD6TW21</accession>
<dbReference type="Proteomes" id="UP001222325">
    <property type="component" value="Unassembled WGS sequence"/>
</dbReference>
<organism evidence="2 3">
    <name type="scientific">Mycena belliarum</name>
    <dbReference type="NCBI Taxonomy" id="1033014"/>
    <lineage>
        <taxon>Eukaryota</taxon>
        <taxon>Fungi</taxon>
        <taxon>Dikarya</taxon>
        <taxon>Basidiomycota</taxon>
        <taxon>Agaricomycotina</taxon>
        <taxon>Agaricomycetes</taxon>
        <taxon>Agaricomycetidae</taxon>
        <taxon>Agaricales</taxon>
        <taxon>Marasmiineae</taxon>
        <taxon>Mycenaceae</taxon>
        <taxon>Mycena</taxon>
    </lineage>
</organism>
<evidence type="ECO:0000313" key="2">
    <source>
        <dbReference type="EMBL" id="KAJ7076587.1"/>
    </source>
</evidence>
<name>A0AAD6TW21_9AGAR</name>
<feature type="compositionally biased region" description="Low complexity" evidence="1">
    <location>
        <begin position="49"/>
        <end position="68"/>
    </location>
</feature>